<evidence type="ECO:0000313" key="2">
    <source>
        <dbReference type="EMBL" id="CAK9084488.1"/>
    </source>
</evidence>
<proteinExistence type="predicted"/>
<organism evidence="2 3">
    <name type="scientific">Durusdinium trenchii</name>
    <dbReference type="NCBI Taxonomy" id="1381693"/>
    <lineage>
        <taxon>Eukaryota</taxon>
        <taxon>Sar</taxon>
        <taxon>Alveolata</taxon>
        <taxon>Dinophyceae</taxon>
        <taxon>Suessiales</taxon>
        <taxon>Symbiodiniaceae</taxon>
        <taxon>Durusdinium</taxon>
    </lineage>
</organism>
<evidence type="ECO:0000256" key="1">
    <source>
        <dbReference type="SAM" id="MobiDB-lite"/>
    </source>
</evidence>
<dbReference type="EMBL" id="CAXAMN010024195">
    <property type="protein sequence ID" value="CAK9084488.1"/>
    <property type="molecule type" value="Genomic_DNA"/>
</dbReference>
<comment type="caution">
    <text evidence="2">The sequence shown here is derived from an EMBL/GenBank/DDBJ whole genome shotgun (WGS) entry which is preliminary data.</text>
</comment>
<keyword evidence="3" id="KW-1185">Reference proteome</keyword>
<protein>
    <submittedName>
        <fullName evidence="2">Uncharacterized protein</fullName>
    </submittedName>
</protein>
<dbReference type="Proteomes" id="UP001642484">
    <property type="component" value="Unassembled WGS sequence"/>
</dbReference>
<reference evidence="2 3" key="1">
    <citation type="submission" date="2024-02" db="EMBL/GenBank/DDBJ databases">
        <authorList>
            <person name="Chen Y."/>
            <person name="Shah S."/>
            <person name="Dougan E. K."/>
            <person name="Thang M."/>
            <person name="Chan C."/>
        </authorList>
    </citation>
    <scope>NUCLEOTIDE SEQUENCE [LARGE SCALE GENOMIC DNA]</scope>
</reference>
<feature type="region of interest" description="Disordered" evidence="1">
    <location>
        <begin position="59"/>
        <end position="79"/>
    </location>
</feature>
<evidence type="ECO:0000313" key="3">
    <source>
        <dbReference type="Proteomes" id="UP001642484"/>
    </source>
</evidence>
<name>A0ABP0Q9Z7_9DINO</name>
<gene>
    <name evidence="2" type="ORF">CCMP2556_LOCUS41093</name>
</gene>
<sequence>MSRVVRTWIGQLWQQEKPFEAINWQIGEGEQRVVKAASRDADKADASPTDVRAAVREEIREPKQRRMNVSARRTRRSKP</sequence>
<accession>A0ABP0Q9Z7</accession>